<proteinExistence type="predicted"/>
<gene>
    <name evidence="2" type="ORF">J9260_18225</name>
</gene>
<evidence type="ECO:0000313" key="3">
    <source>
        <dbReference type="Proteomes" id="UP000672009"/>
    </source>
</evidence>
<sequence>MDISTKTTSNAARFQPDHWQMNDRKTDVSQVLFPSEHPDVDEHVGKLLDGVLSTITGSSVAYADDAVPPQMPPETPPQQATSRYTGNTCDSDGAVKSIAENGLAAGAGGLVLGTVSGLAAGGPVGAVVGAAAAGAAGGMLTGTVGGGTLHQLGCN</sequence>
<accession>A0A975FD30</accession>
<keyword evidence="3" id="KW-1185">Reference proteome</keyword>
<name>A0A975FD30_9GAMM</name>
<reference evidence="2" key="1">
    <citation type="submission" date="2021-04" db="EMBL/GenBank/DDBJ databases">
        <title>Genomics, taxonomy and metabolism of representatives of sulfur bacteria of the genus Thiothrix: Thiothrix fructosivorans QT, Thiothrix unzii A1T and three new species, Thiothrix subterranea sp. nov., Thiothrix litoralis sp. nov. and 'Candidatus Thiothrix anitrata' sp. nov.</title>
        <authorList>
            <person name="Ravin N.V."/>
            <person name="Smolyakov D."/>
            <person name="Rudenko T.S."/>
            <person name="Mardanov A.V."/>
            <person name="Beletsky A.V."/>
            <person name="Markov N.D."/>
            <person name="Fomenkov A.I."/>
            <person name="Roberts R.J."/>
            <person name="Karnachuk O.V."/>
            <person name="Novikov A."/>
            <person name="Grabovich M.Y."/>
        </authorList>
    </citation>
    <scope>NUCLEOTIDE SEQUENCE</scope>
    <source>
        <strain evidence="2">A1</strain>
        <plasmid evidence="2">pTunz1</plasmid>
    </source>
</reference>
<dbReference type="RefSeq" id="WP_210220887.1">
    <property type="nucleotide sequence ID" value="NZ_CP072796.1"/>
</dbReference>
<organism evidence="2 3">
    <name type="scientific">Thiothrix unzii</name>
    <dbReference type="NCBI Taxonomy" id="111769"/>
    <lineage>
        <taxon>Bacteria</taxon>
        <taxon>Pseudomonadati</taxon>
        <taxon>Pseudomonadota</taxon>
        <taxon>Gammaproteobacteria</taxon>
        <taxon>Thiotrichales</taxon>
        <taxon>Thiotrichaceae</taxon>
        <taxon>Thiothrix</taxon>
    </lineage>
</organism>
<protein>
    <recommendedName>
        <fullName evidence="4">Glycine zipper domain-containing protein</fullName>
    </recommendedName>
</protein>
<geneLocation type="plasmid" evidence="2 3">
    <name>pTunz1</name>
</geneLocation>
<dbReference type="KEGG" id="tun:J9260_18225"/>
<keyword evidence="2" id="KW-0614">Plasmid</keyword>
<dbReference type="Proteomes" id="UP000672009">
    <property type="component" value="Plasmid pTunz1"/>
</dbReference>
<evidence type="ECO:0008006" key="4">
    <source>
        <dbReference type="Google" id="ProtNLM"/>
    </source>
</evidence>
<dbReference type="EMBL" id="CP072796">
    <property type="protein sequence ID" value="QTR55424.1"/>
    <property type="molecule type" value="Genomic_DNA"/>
</dbReference>
<dbReference type="AlphaFoldDB" id="A0A975FD30"/>
<evidence type="ECO:0000313" key="2">
    <source>
        <dbReference type="EMBL" id="QTR55424.1"/>
    </source>
</evidence>
<feature type="region of interest" description="Disordered" evidence="1">
    <location>
        <begin position="65"/>
        <end position="84"/>
    </location>
</feature>
<evidence type="ECO:0000256" key="1">
    <source>
        <dbReference type="SAM" id="MobiDB-lite"/>
    </source>
</evidence>